<accession>A0AAV5GMF9</accession>
<reference evidence="1 2" key="1">
    <citation type="submission" date="2021-12" db="EMBL/GenBank/DDBJ databases">
        <title>High titer production of polyol ester of fatty acids by Rhodotorula paludigena BS15 towards product separation-free biomass refinery.</title>
        <authorList>
            <person name="Mano J."/>
            <person name="Ono H."/>
            <person name="Tanaka T."/>
            <person name="Naito K."/>
            <person name="Sushida H."/>
            <person name="Ike M."/>
            <person name="Tokuyasu K."/>
            <person name="Kitaoka M."/>
        </authorList>
    </citation>
    <scope>NUCLEOTIDE SEQUENCE [LARGE SCALE GENOMIC DNA]</scope>
    <source>
        <strain evidence="1 2">BS15</strain>
    </source>
</reference>
<dbReference type="AlphaFoldDB" id="A0AAV5GMF9"/>
<evidence type="ECO:0000313" key="2">
    <source>
        <dbReference type="Proteomes" id="UP001342314"/>
    </source>
</evidence>
<dbReference type="EMBL" id="BQKY01000015">
    <property type="protein sequence ID" value="GJN93766.1"/>
    <property type="molecule type" value="Genomic_DNA"/>
</dbReference>
<keyword evidence="2" id="KW-1185">Reference proteome</keyword>
<sequence>MRPVEYIRTYLILSPPPVVYPFPVHCPDALSKSSAHQQLAPHLTPTLLRAAPLLADLIIDDFLDLLDKALVDAGRNEPFSTSLTTAIERELDAISHLVFASYSEDNLFEILSNLARRVLNPLVSELEQRLGRSGPGAIVPGAKQRVPQYDAHGRQHGMTNPRTGLIPDVTFVRNKPHDDPFVRNVTRVDGLQYYVYITGEQKTPQASEPSNSTSDGGMFVRFNAELLEAGEKRLDELTDPQVESLLKKAIPLRYPNGFVNWLTSTMPPPDPFVNKQHIPPLSSSIDAFPTRVSTSSPPGTPTSYVPAPSANDYATAPGLQSLASIELSSFVDEGFSSRAYRFSNPSKQGDPNSLIFKIALEDADEELEHETAVLLGPLKALTTDVVSLLRVFKRADGRFCVVMEDGGEAPDEWSDLSRQQRISLTVSLFRIHQVGGVVHNDVAPRNVVAQRASPAHPLGRPRWIDWAHCGAHASCDGARCPELAGAMREMGLREASAVEEVKERVQAAGLMYE</sequence>
<evidence type="ECO:0000313" key="1">
    <source>
        <dbReference type="EMBL" id="GJN93766.1"/>
    </source>
</evidence>
<protein>
    <recommendedName>
        <fullName evidence="3">Protein kinase domain-containing protein</fullName>
    </recommendedName>
</protein>
<name>A0AAV5GMF9_9BASI</name>
<proteinExistence type="predicted"/>
<organism evidence="1 2">
    <name type="scientific">Rhodotorula paludigena</name>
    <dbReference type="NCBI Taxonomy" id="86838"/>
    <lineage>
        <taxon>Eukaryota</taxon>
        <taxon>Fungi</taxon>
        <taxon>Dikarya</taxon>
        <taxon>Basidiomycota</taxon>
        <taxon>Pucciniomycotina</taxon>
        <taxon>Microbotryomycetes</taxon>
        <taxon>Sporidiobolales</taxon>
        <taxon>Sporidiobolaceae</taxon>
        <taxon>Rhodotorula</taxon>
    </lineage>
</organism>
<dbReference type="SUPFAM" id="SSF56112">
    <property type="entry name" value="Protein kinase-like (PK-like)"/>
    <property type="match status" value="1"/>
</dbReference>
<gene>
    <name evidence="1" type="ORF">Rhopal_006823-T1</name>
</gene>
<evidence type="ECO:0008006" key="3">
    <source>
        <dbReference type="Google" id="ProtNLM"/>
    </source>
</evidence>
<comment type="caution">
    <text evidence="1">The sequence shown here is derived from an EMBL/GenBank/DDBJ whole genome shotgun (WGS) entry which is preliminary data.</text>
</comment>
<dbReference type="InterPro" id="IPR011009">
    <property type="entry name" value="Kinase-like_dom_sf"/>
</dbReference>
<dbReference type="Proteomes" id="UP001342314">
    <property type="component" value="Unassembled WGS sequence"/>
</dbReference>